<name>A0A6J8BQV2_MYTCO</name>
<reference evidence="1 2" key="1">
    <citation type="submission" date="2020-06" db="EMBL/GenBank/DDBJ databases">
        <authorList>
            <person name="Li R."/>
            <person name="Bekaert M."/>
        </authorList>
    </citation>
    <scope>NUCLEOTIDE SEQUENCE [LARGE SCALE GENOMIC DNA]</scope>
    <source>
        <strain evidence="2">wild</strain>
    </source>
</reference>
<evidence type="ECO:0008006" key="3">
    <source>
        <dbReference type="Google" id="ProtNLM"/>
    </source>
</evidence>
<protein>
    <recommendedName>
        <fullName evidence="3">Reverse transcriptase domain-containing protein</fullName>
    </recommendedName>
</protein>
<evidence type="ECO:0000313" key="2">
    <source>
        <dbReference type="Proteomes" id="UP000507470"/>
    </source>
</evidence>
<dbReference type="AlphaFoldDB" id="A0A6J8BQV2"/>
<sequence length="152" mass="17334">MTNYMLSNNYTDIAVQKRCVPGVSGCIEHTSVLSQIIRETKDSKGELVVVWSDLANTYGTFPYKLVELMLERYHVPDGIRDVINPCLLGCDDRLIIALDNHDHMIKQLGHDDCLIIALNIYNHMIKQLGHDDRLIIALDNHDHMIKQLGHDD</sequence>
<proteinExistence type="predicted"/>
<dbReference type="OrthoDB" id="447743at2759"/>
<gene>
    <name evidence="1" type="ORF">MCOR_20283</name>
</gene>
<keyword evidence="2" id="KW-1185">Reference proteome</keyword>
<dbReference type="Proteomes" id="UP000507470">
    <property type="component" value="Unassembled WGS sequence"/>
</dbReference>
<dbReference type="EMBL" id="CACVKT020003600">
    <property type="protein sequence ID" value="CAC5384667.1"/>
    <property type="molecule type" value="Genomic_DNA"/>
</dbReference>
<accession>A0A6J8BQV2</accession>
<organism evidence="1 2">
    <name type="scientific">Mytilus coruscus</name>
    <name type="common">Sea mussel</name>
    <dbReference type="NCBI Taxonomy" id="42192"/>
    <lineage>
        <taxon>Eukaryota</taxon>
        <taxon>Metazoa</taxon>
        <taxon>Spiralia</taxon>
        <taxon>Lophotrochozoa</taxon>
        <taxon>Mollusca</taxon>
        <taxon>Bivalvia</taxon>
        <taxon>Autobranchia</taxon>
        <taxon>Pteriomorphia</taxon>
        <taxon>Mytilida</taxon>
        <taxon>Mytiloidea</taxon>
        <taxon>Mytilidae</taxon>
        <taxon>Mytilinae</taxon>
        <taxon>Mytilus</taxon>
    </lineage>
</organism>
<evidence type="ECO:0000313" key="1">
    <source>
        <dbReference type="EMBL" id="CAC5384667.1"/>
    </source>
</evidence>